<comment type="caution">
    <text evidence="2">The sequence shown here is derived from an EMBL/GenBank/DDBJ whole genome shotgun (WGS) entry which is preliminary data.</text>
</comment>
<proteinExistence type="predicted"/>
<dbReference type="Pfam" id="PF13701">
    <property type="entry name" value="DDE_Tnp_1_4"/>
    <property type="match status" value="1"/>
</dbReference>
<protein>
    <submittedName>
        <fullName evidence="2">Transposase</fullName>
    </submittedName>
</protein>
<evidence type="ECO:0000313" key="2">
    <source>
        <dbReference type="EMBL" id="MFC5630003.1"/>
    </source>
</evidence>
<keyword evidence="3" id="KW-1185">Reference proteome</keyword>
<dbReference type="Proteomes" id="UP001596143">
    <property type="component" value="Unassembled WGS sequence"/>
</dbReference>
<evidence type="ECO:0000259" key="1">
    <source>
        <dbReference type="Pfam" id="PF13701"/>
    </source>
</evidence>
<organism evidence="2 3">
    <name type="scientific">Aliibacillus thermotolerans</name>
    <dbReference type="NCBI Taxonomy" id="1834418"/>
    <lineage>
        <taxon>Bacteria</taxon>
        <taxon>Bacillati</taxon>
        <taxon>Bacillota</taxon>
        <taxon>Bacilli</taxon>
        <taxon>Bacillales</taxon>
        <taxon>Bacillaceae</taxon>
        <taxon>Aliibacillus</taxon>
    </lineage>
</organism>
<gene>
    <name evidence="2" type="ORF">ACFPTR_14225</name>
</gene>
<name>A0ABW0UA39_9BACI</name>
<reference evidence="3" key="1">
    <citation type="journal article" date="2019" name="Int. J. Syst. Evol. Microbiol.">
        <title>The Global Catalogue of Microorganisms (GCM) 10K type strain sequencing project: providing services to taxonomists for standard genome sequencing and annotation.</title>
        <authorList>
            <consortium name="The Broad Institute Genomics Platform"/>
            <consortium name="The Broad Institute Genome Sequencing Center for Infectious Disease"/>
            <person name="Wu L."/>
            <person name="Ma J."/>
        </authorList>
    </citation>
    <scope>NUCLEOTIDE SEQUENCE [LARGE SCALE GENOMIC DNA]</scope>
    <source>
        <strain evidence="3">CGMCC 1.15790</strain>
    </source>
</reference>
<dbReference type="RefSeq" id="WP_377902131.1">
    <property type="nucleotide sequence ID" value="NZ_JBHSPF010000079.1"/>
</dbReference>
<feature type="non-terminal residue" evidence="2">
    <location>
        <position position="60"/>
    </location>
</feature>
<dbReference type="EMBL" id="JBHSPF010000079">
    <property type="protein sequence ID" value="MFC5630003.1"/>
    <property type="molecule type" value="Genomic_DNA"/>
</dbReference>
<dbReference type="InterPro" id="IPR025668">
    <property type="entry name" value="Tnp_DDE_dom"/>
</dbReference>
<feature type="domain" description="Transposase DDE" evidence="1">
    <location>
        <begin position="9"/>
        <end position="59"/>
    </location>
</feature>
<sequence>MATLPQLTLDFNRRIKLSTDGGSLSSDTGEFVFREFDEKIGFSETLVQHLYLNDERKYYL</sequence>
<accession>A0ABW0UA39</accession>
<evidence type="ECO:0000313" key="3">
    <source>
        <dbReference type="Proteomes" id="UP001596143"/>
    </source>
</evidence>